<comment type="caution">
    <text evidence="5">The sequence shown here is derived from an EMBL/GenBank/DDBJ whole genome shotgun (WGS) entry which is preliminary data.</text>
</comment>
<dbReference type="Pfam" id="PF00034">
    <property type="entry name" value="Cytochrom_C"/>
    <property type="match status" value="1"/>
</dbReference>
<evidence type="ECO:0000256" key="1">
    <source>
        <dbReference type="ARBA" id="ARBA00022617"/>
    </source>
</evidence>
<feature type="domain" description="Cytochrome c" evidence="4">
    <location>
        <begin position="14"/>
        <end position="146"/>
    </location>
</feature>
<dbReference type="Pfam" id="PF13442">
    <property type="entry name" value="Cytochrome_CBB3"/>
    <property type="match status" value="2"/>
</dbReference>
<organism evidence="5">
    <name type="scientific">marine sediment metagenome</name>
    <dbReference type="NCBI Taxonomy" id="412755"/>
    <lineage>
        <taxon>unclassified sequences</taxon>
        <taxon>metagenomes</taxon>
        <taxon>ecological metagenomes</taxon>
    </lineage>
</organism>
<evidence type="ECO:0000313" key="5">
    <source>
        <dbReference type="EMBL" id="GAH36570.1"/>
    </source>
</evidence>
<dbReference type="PROSITE" id="PS51007">
    <property type="entry name" value="CYTC"/>
    <property type="match status" value="2"/>
</dbReference>
<dbReference type="SUPFAM" id="SSF46626">
    <property type="entry name" value="Cytochrome c"/>
    <property type="match status" value="3"/>
</dbReference>
<feature type="domain" description="Cytochrome c" evidence="4">
    <location>
        <begin position="149"/>
        <end position="202"/>
    </location>
</feature>
<gene>
    <name evidence="5" type="ORF">S03H2_24240</name>
</gene>
<proteinExistence type="predicted"/>
<dbReference type="InterPro" id="IPR009056">
    <property type="entry name" value="Cyt_c-like_dom"/>
</dbReference>
<dbReference type="GO" id="GO:0020037">
    <property type="term" value="F:heme binding"/>
    <property type="evidence" value="ECO:0007669"/>
    <property type="project" value="InterPro"/>
</dbReference>
<dbReference type="GO" id="GO:0046872">
    <property type="term" value="F:metal ion binding"/>
    <property type="evidence" value="ECO:0007669"/>
    <property type="project" value="UniProtKB-KW"/>
</dbReference>
<accession>X1FVK9</accession>
<dbReference type="InterPro" id="IPR050597">
    <property type="entry name" value="Cytochrome_c_Oxidase_Subunit"/>
</dbReference>
<dbReference type="PANTHER" id="PTHR33751:SF1">
    <property type="entry name" value="CBB3-TYPE CYTOCHROME C OXIDASE SUBUNIT FIXP"/>
    <property type="match status" value="1"/>
</dbReference>
<dbReference type="InterPro" id="IPR036909">
    <property type="entry name" value="Cyt_c-like_dom_sf"/>
</dbReference>
<evidence type="ECO:0000259" key="4">
    <source>
        <dbReference type="PROSITE" id="PS51007"/>
    </source>
</evidence>
<dbReference type="EMBL" id="BARU01013414">
    <property type="protein sequence ID" value="GAH36570.1"/>
    <property type="molecule type" value="Genomic_DNA"/>
</dbReference>
<sequence length="202" mass="22045">ELSQENRIALLNFLVAPDGQRLYAINCSPCHGLALDFSGEEDELETIIRKGGLHLEMPPWQEELKESEINILARYVVDPSSISEGKELFEQYCSACHGDRIPVAEEFSQAQDIIAGGGSHQVMPIWGDLLTDEQLAALVSYTMNVAKGNSLGAGQELFATNCASCHGDFGEGGQNPARQGDIIAPISSVEYLKTRDDFTLRT</sequence>
<feature type="non-terminal residue" evidence="5">
    <location>
        <position position="202"/>
    </location>
</feature>
<protein>
    <recommendedName>
        <fullName evidence="4">Cytochrome c domain-containing protein</fullName>
    </recommendedName>
</protein>
<evidence type="ECO:0000256" key="3">
    <source>
        <dbReference type="ARBA" id="ARBA00023004"/>
    </source>
</evidence>
<name>X1FVK9_9ZZZZ</name>
<dbReference type="PANTHER" id="PTHR33751">
    <property type="entry name" value="CBB3-TYPE CYTOCHROME C OXIDASE SUBUNIT FIXP"/>
    <property type="match status" value="1"/>
</dbReference>
<dbReference type="AlphaFoldDB" id="X1FVK9"/>
<dbReference type="GO" id="GO:0009055">
    <property type="term" value="F:electron transfer activity"/>
    <property type="evidence" value="ECO:0007669"/>
    <property type="project" value="InterPro"/>
</dbReference>
<keyword evidence="3" id="KW-0408">Iron</keyword>
<dbReference type="Gene3D" id="1.10.760.10">
    <property type="entry name" value="Cytochrome c-like domain"/>
    <property type="match status" value="3"/>
</dbReference>
<reference evidence="5" key="1">
    <citation type="journal article" date="2014" name="Front. Microbiol.">
        <title>High frequency of phylogenetically diverse reductive dehalogenase-homologous genes in deep subseafloor sedimentary metagenomes.</title>
        <authorList>
            <person name="Kawai M."/>
            <person name="Futagami T."/>
            <person name="Toyoda A."/>
            <person name="Takaki Y."/>
            <person name="Nishi S."/>
            <person name="Hori S."/>
            <person name="Arai W."/>
            <person name="Tsubouchi T."/>
            <person name="Morono Y."/>
            <person name="Uchiyama I."/>
            <person name="Ito T."/>
            <person name="Fujiyama A."/>
            <person name="Inagaki F."/>
            <person name="Takami H."/>
        </authorList>
    </citation>
    <scope>NUCLEOTIDE SEQUENCE</scope>
    <source>
        <strain evidence="5">Expedition CK06-06</strain>
    </source>
</reference>
<evidence type="ECO:0000256" key="2">
    <source>
        <dbReference type="ARBA" id="ARBA00022723"/>
    </source>
</evidence>
<keyword evidence="1" id="KW-0349">Heme</keyword>
<feature type="non-terminal residue" evidence="5">
    <location>
        <position position="1"/>
    </location>
</feature>
<keyword evidence="2" id="KW-0479">Metal-binding</keyword>